<comment type="caution">
    <text evidence="1">The sequence shown here is derived from an EMBL/GenBank/DDBJ whole genome shotgun (WGS) entry which is preliminary data.</text>
</comment>
<protein>
    <submittedName>
        <fullName evidence="1">Uncharacterized protein</fullName>
    </submittedName>
</protein>
<gene>
    <name evidence="1" type="ORF">GCM10011339_44940</name>
</gene>
<dbReference type="Proteomes" id="UP000647339">
    <property type="component" value="Unassembled WGS sequence"/>
</dbReference>
<proteinExistence type="predicted"/>
<dbReference type="EMBL" id="BMIU01000039">
    <property type="protein sequence ID" value="GGF51407.1"/>
    <property type="molecule type" value="Genomic_DNA"/>
</dbReference>
<reference evidence="2" key="1">
    <citation type="journal article" date="2019" name="Int. J. Syst. Evol. Microbiol.">
        <title>The Global Catalogue of Microorganisms (GCM) 10K type strain sequencing project: providing services to taxonomists for standard genome sequencing and annotation.</title>
        <authorList>
            <consortium name="The Broad Institute Genomics Platform"/>
            <consortium name="The Broad Institute Genome Sequencing Center for Infectious Disease"/>
            <person name="Wu L."/>
            <person name="Ma J."/>
        </authorList>
    </citation>
    <scope>NUCLEOTIDE SEQUENCE [LARGE SCALE GENOMIC DNA]</scope>
    <source>
        <strain evidence="2">CGMCC 1.15407</strain>
    </source>
</reference>
<evidence type="ECO:0000313" key="2">
    <source>
        <dbReference type="Proteomes" id="UP000647339"/>
    </source>
</evidence>
<accession>A0ABQ1VDM8</accession>
<sequence>MEVLDHLITAYDLEYMDENSYLTMRLKFDELINKLNAFYKFQIKRSSNLKDEI</sequence>
<organism evidence="1 2">
    <name type="scientific">Echinicola rosea</name>
    <dbReference type="NCBI Taxonomy" id="1807691"/>
    <lineage>
        <taxon>Bacteria</taxon>
        <taxon>Pseudomonadati</taxon>
        <taxon>Bacteroidota</taxon>
        <taxon>Cytophagia</taxon>
        <taxon>Cytophagales</taxon>
        <taxon>Cyclobacteriaceae</taxon>
        <taxon>Echinicola</taxon>
    </lineage>
</organism>
<evidence type="ECO:0000313" key="1">
    <source>
        <dbReference type="EMBL" id="GGF51407.1"/>
    </source>
</evidence>
<keyword evidence="2" id="KW-1185">Reference proteome</keyword>
<name>A0ABQ1VDM8_9BACT</name>